<dbReference type="InterPro" id="IPR049318">
    <property type="entry name" value="GCIP_C"/>
</dbReference>
<comment type="similarity">
    <text evidence="3">Belongs to the CCNDBP1 family.</text>
</comment>
<dbReference type="Proteomes" id="UP000291343">
    <property type="component" value="Unassembled WGS sequence"/>
</dbReference>
<evidence type="ECO:0000313" key="10">
    <source>
        <dbReference type="Proteomes" id="UP000291343"/>
    </source>
</evidence>
<dbReference type="Pfam" id="PF13324">
    <property type="entry name" value="GCIP_N"/>
    <property type="match status" value="1"/>
</dbReference>
<keyword evidence="5" id="KW-0539">Nucleus</keyword>
<evidence type="ECO:0000313" key="9">
    <source>
        <dbReference type="EMBL" id="RZF36420.1"/>
    </source>
</evidence>
<organism evidence="9 10">
    <name type="scientific">Laodelphax striatellus</name>
    <name type="common">Small brown planthopper</name>
    <name type="synonym">Delphax striatella</name>
    <dbReference type="NCBI Taxonomy" id="195883"/>
    <lineage>
        <taxon>Eukaryota</taxon>
        <taxon>Metazoa</taxon>
        <taxon>Ecdysozoa</taxon>
        <taxon>Arthropoda</taxon>
        <taxon>Hexapoda</taxon>
        <taxon>Insecta</taxon>
        <taxon>Pterygota</taxon>
        <taxon>Neoptera</taxon>
        <taxon>Paraneoptera</taxon>
        <taxon>Hemiptera</taxon>
        <taxon>Auchenorrhyncha</taxon>
        <taxon>Fulgoroidea</taxon>
        <taxon>Delphacidae</taxon>
        <taxon>Criomorphinae</taxon>
        <taxon>Laodelphax</taxon>
    </lineage>
</organism>
<dbReference type="InterPro" id="IPR026907">
    <property type="entry name" value="GCIP-like"/>
</dbReference>
<dbReference type="STRING" id="195883.A0A482WTS6"/>
<dbReference type="Pfam" id="PF20936">
    <property type="entry name" value="GCIP_C"/>
    <property type="match status" value="1"/>
</dbReference>
<evidence type="ECO:0000256" key="6">
    <source>
        <dbReference type="ARBA" id="ARBA00023306"/>
    </source>
</evidence>
<dbReference type="PANTHER" id="PTHR15492">
    <property type="entry name" value="CYCLIN D1-BINDING PROTEIN 1"/>
    <property type="match status" value="1"/>
</dbReference>
<dbReference type="AlphaFoldDB" id="A0A482WTS6"/>
<evidence type="ECO:0000256" key="2">
    <source>
        <dbReference type="ARBA" id="ARBA00004496"/>
    </source>
</evidence>
<dbReference type="SMR" id="A0A482WTS6"/>
<dbReference type="PANTHER" id="PTHR15492:SF1">
    <property type="entry name" value="CYCLIN-D1-BINDING PROTEIN 1"/>
    <property type="match status" value="1"/>
</dbReference>
<keyword evidence="10" id="KW-1185">Reference proteome</keyword>
<keyword evidence="4" id="KW-0963">Cytoplasm</keyword>
<evidence type="ECO:0000256" key="3">
    <source>
        <dbReference type="ARBA" id="ARBA00008940"/>
    </source>
</evidence>
<evidence type="ECO:0000256" key="1">
    <source>
        <dbReference type="ARBA" id="ARBA00004123"/>
    </source>
</evidence>
<comment type="caution">
    <text evidence="9">The sequence shown here is derived from an EMBL/GenBank/DDBJ whole genome shotgun (WGS) entry which is preliminary data.</text>
</comment>
<name>A0A482WTS6_LAOST</name>
<dbReference type="Gene3D" id="1.20.1410.10">
    <property type="entry name" value="I/LWEQ domain"/>
    <property type="match status" value="1"/>
</dbReference>
<feature type="domain" description="Cyclin-D1-binding protein 1-like C-terminal" evidence="8">
    <location>
        <begin position="121"/>
        <end position="213"/>
    </location>
</feature>
<feature type="domain" description="Cyclin-D1-binding protein 1-like N-terminal" evidence="7">
    <location>
        <begin position="2"/>
        <end position="108"/>
    </location>
</feature>
<comment type="subcellular location">
    <subcellularLocation>
        <location evidence="2">Cytoplasm</location>
    </subcellularLocation>
    <subcellularLocation>
        <location evidence="1">Nucleus</location>
    </subcellularLocation>
</comment>
<evidence type="ECO:0000259" key="8">
    <source>
        <dbReference type="Pfam" id="PF20936"/>
    </source>
</evidence>
<accession>A0A482WTS6</accession>
<dbReference type="EMBL" id="QKKF02026418">
    <property type="protein sequence ID" value="RZF36420.1"/>
    <property type="molecule type" value="Genomic_DNA"/>
</dbReference>
<evidence type="ECO:0000259" key="7">
    <source>
        <dbReference type="Pfam" id="PF13324"/>
    </source>
</evidence>
<dbReference type="OrthoDB" id="41588at2759"/>
<evidence type="ECO:0000256" key="4">
    <source>
        <dbReference type="ARBA" id="ARBA00022490"/>
    </source>
</evidence>
<dbReference type="Gene3D" id="1.20.1420.10">
    <property type="entry name" value="Talin, central domain"/>
    <property type="match status" value="1"/>
</dbReference>
<proteinExistence type="inferred from homology"/>
<evidence type="ECO:0000256" key="5">
    <source>
        <dbReference type="ARBA" id="ARBA00023242"/>
    </source>
</evidence>
<gene>
    <name evidence="9" type="ORF">LSTR_LSTR010840</name>
</gene>
<protein>
    <submittedName>
        <fullName evidence="9">Uncharacterized protein</fullName>
    </submittedName>
</protein>
<reference evidence="9 10" key="1">
    <citation type="journal article" date="2017" name="Gigascience">
        <title>Genome sequence of the small brown planthopper, Laodelphax striatellus.</title>
        <authorList>
            <person name="Zhu J."/>
            <person name="Jiang F."/>
            <person name="Wang X."/>
            <person name="Yang P."/>
            <person name="Bao Y."/>
            <person name="Zhao W."/>
            <person name="Wang W."/>
            <person name="Lu H."/>
            <person name="Wang Q."/>
            <person name="Cui N."/>
            <person name="Li J."/>
            <person name="Chen X."/>
            <person name="Luo L."/>
            <person name="Yu J."/>
            <person name="Kang L."/>
            <person name="Cui F."/>
        </authorList>
    </citation>
    <scope>NUCLEOTIDE SEQUENCE [LARGE SCALE GENOMIC DNA]</scope>
    <source>
        <strain evidence="9">Lst14</strain>
    </source>
</reference>
<keyword evidence="6" id="KW-0131">Cell cycle</keyword>
<dbReference type="InterPro" id="IPR049317">
    <property type="entry name" value="GCIP-like_N"/>
</dbReference>
<dbReference type="GO" id="GO:0005737">
    <property type="term" value="C:cytoplasm"/>
    <property type="evidence" value="ECO:0007669"/>
    <property type="project" value="UniProtKB-SubCell"/>
</dbReference>
<sequence length="269" mass="30482">MLSSVEKDLEELSLLFFTFPKQQGLTLRSILRKWLKQIVYDFDDYFKFLLKKPVNKQSFENDLKHVQAVILKSIEQLAELPADNRQATITILLEEEALINDAFEELREEMSAQIGANAMGDDVWNNKQFETVEKGMDVLKTVKALCNKLSSAVKTNGKCSTENQISQLDDLVDTFKKLSPAVDDFISSLYPPTIEDEVKEYVICLRNVLNQLLNQAKVSHYITESDMQWVNFLGQAVTHNCSKIDSSISSPVNNVEGPLLILNNLSLDS</sequence>
<dbReference type="InParanoid" id="A0A482WTS6"/>
<dbReference type="GO" id="GO:0005634">
    <property type="term" value="C:nucleus"/>
    <property type="evidence" value="ECO:0007669"/>
    <property type="project" value="UniProtKB-SubCell"/>
</dbReference>